<name>A0ACB6ZIV7_THEGA</name>
<reference evidence="1" key="2">
    <citation type="journal article" date="2020" name="Nat. Commun.">
        <title>Large-scale genome sequencing of mycorrhizal fungi provides insights into the early evolution of symbiotic traits.</title>
        <authorList>
            <person name="Miyauchi S."/>
            <person name="Kiss E."/>
            <person name="Kuo A."/>
            <person name="Drula E."/>
            <person name="Kohler A."/>
            <person name="Sanchez-Garcia M."/>
            <person name="Morin E."/>
            <person name="Andreopoulos B."/>
            <person name="Barry K.W."/>
            <person name="Bonito G."/>
            <person name="Buee M."/>
            <person name="Carver A."/>
            <person name="Chen C."/>
            <person name="Cichocki N."/>
            <person name="Clum A."/>
            <person name="Culley D."/>
            <person name="Crous P.W."/>
            <person name="Fauchery L."/>
            <person name="Girlanda M."/>
            <person name="Hayes R.D."/>
            <person name="Keri Z."/>
            <person name="LaButti K."/>
            <person name="Lipzen A."/>
            <person name="Lombard V."/>
            <person name="Magnuson J."/>
            <person name="Maillard F."/>
            <person name="Murat C."/>
            <person name="Nolan M."/>
            <person name="Ohm R.A."/>
            <person name="Pangilinan J."/>
            <person name="Pereira M.F."/>
            <person name="Perotto S."/>
            <person name="Peter M."/>
            <person name="Pfister S."/>
            <person name="Riley R."/>
            <person name="Sitrit Y."/>
            <person name="Stielow J.B."/>
            <person name="Szollosi G."/>
            <person name="Zifcakova L."/>
            <person name="Stursova M."/>
            <person name="Spatafora J.W."/>
            <person name="Tedersoo L."/>
            <person name="Vaario L.M."/>
            <person name="Yamada A."/>
            <person name="Yan M."/>
            <person name="Wang P."/>
            <person name="Xu J."/>
            <person name="Bruns T."/>
            <person name="Baldrian P."/>
            <person name="Vilgalys R."/>
            <person name="Dunand C."/>
            <person name="Henrissat B."/>
            <person name="Grigoriev I.V."/>
            <person name="Hibbett D."/>
            <person name="Nagy L.G."/>
            <person name="Martin F.M."/>
        </authorList>
    </citation>
    <scope>NUCLEOTIDE SEQUENCE</scope>
    <source>
        <strain evidence="1">P2</strain>
    </source>
</reference>
<keyword evidence="2" id="KW-1185">Reference proteome</keyword>
<evidence type="ECO:0000313" key="2">
    <source>
        <dbReference type="Proteomes" id="UP000886501"/>
    </source>
</evidence>
<gene>
    <name evidence="1" type="ORF">BDM02DRAFT_3113168</name>
</gene>
<proteinExistence type="predicted"/>
<evidence type="ECO:0000313" key="1">
    <source>
        <dbReference type="EMBL" id="KAF9649745.1"/>
    </source>
</evidence>
<dbReference type="EMBL" id="MU117993">
    <property type="protein sequence ID" value="KAF9649745.1"/>
    <property type="molecule type" value="Genomic_DNA"/>
</dbReference>
<comment type="caution">
    <text evidence="1">The sequence shown here is derived from an EMBL/GenBank/DDBJ whole genome shotgun (WGS) entry which is preliminary data.</text>
</comment>
<accession>A0ACB6ZIV7</accession>
<dbReference type="Proteomes" id="UP000886501">
    <property type="component" value="Unassembled WGS sequence"/>
</dbReference>
<protein>
    <submittedName>
        <fullName evidence="1">Uncharacterized protein</fullName>
    </submittedName>
</protein>
<sequence>MFSIVDDFNSPSHRIRSNHKWRLSEFPRRRTKLFGFSRFNLRSQSPAYDGRDYAK</sequence>
<reference evidence="1" key="1">
    <citation type="submission" date="2019-10" db="EMBL/GenBank/DDBJ databases">
        <authorList>
            <consortium name="DOE Joint Genome Institute"/>
            <person name="Kuo A."/>
            <person name="Miyauchi S."/>
            <person name="Kiss E."/>
            <person name="Drula E."/>
            <person name="Kohler A."/>
            <person name="Sanchez-Garcia M."/>
            <person name="Andreopoulos B."/>
            <person name="Barry K.W."/>
            <person name="Bonito G."/>
            <person name="Buee M."/>
            <person name="Carver A."/>
            <person name="Chen C."/>
            <person name="Cichocki N."/>
            <person name="Clum A."/>
            <person name="Culley D."/>
            <person name="Crous P.W."/>
            <person name="Fauchery L."/>
            <person name="Girlanda M."/>
            <person name="Hayes R."/>
            <person name="Keri Z."/>
            <person name="Labutti K."/>
            <person name="Lipzen A."/>
            <person name="Lombard V."/>
            <person name="Magnuson J."/>
            <person name="Maillard F."/>
            <person name="Morin E."/>
            <person name="Murat C."/>
            <person name="Nolan M."/>
            <person name="Ohm R."/>
            <person name="Pangilinan J."/>
            <person name="Pereira M."/>
            <person name="Perotto S."/>
            <person name="Peter M."/>
            <person name="Riley R."/>
            <person name="Sitrit Y."/>
            <person name="Stielow B."/>
            <person name="Szollosi G."/>
            <person name="Zifcakova L."/>
            <person name="Stursova M."/>
            <person name="Spatafora J.W."/>
            <person name="Tedersoo L."/>
            <person name="Vaario L.-M."/>
            <person name="Yamada A."/>
            <person name="Yan M."/>
            <person name="Wang P."/>
            <person name="Xu J."/>
            <person name="Bruns T."/>
            <person name="Baldrian P."/>
            <person name="Vilgalys R."/>
            <person name="Henrissat B."/>
            <person name="Grigoriev I.V."/>
            <person name="Hibbett D."/>
            <person name="Nagy L.G."/>
            <person name="Martin F.M."/>
        </authorList>
    </citation>
    <scope>NUCLEOTIDE SEQUENCE</scope>
    <source>
        <strain evidence="1">P2</strain>
    </source>
</reference>
<organism evidence="1 2">
    <name type="scientific">Thelephora ganbajun</name>
    <name type="common">Ganba fungus</name>
    <dbReference type="NCBI Taxonomy" id="370292"/>
    <lineage>
        <taxon>Eukaryota</taxon>
        <taxon>Fungi</taxon>
        <taxon>Dikarya</taxon>
        <taxon>Basidiomycota</taxon>
        <taxon>Agaricomycotina</taxon>
        <taxon>Agaricomycetes</taxon>
        <taxon>Thelephorales</taxon>
        <taxon>Thelephoraceae</taxon>
        <taxon>Thelephora</taxon>
    </lineage>
</organism>